<name>A0A0R2BE93_9LACO</name>
<protein>
    <recommendedName>
        <fullName evidence="1">Glycosyltransferase 2-like domain-containing protein</fullName>
    </recommendedName>
</protein>
<dbReference type="InterPro" id="IPR029044">
    <property type="entry name" value="Nucleotide-diphossugar_trans"/>
</dbReference>
<reference evidence="2 3" key="1">
    <citation type="journal article" date="2015" name="Genome Announc.">
        <title>Expanding the biotechnology potential of lactobacilli through comparative genomics of 213 strains and associated genera.</title>
        <authorList>
            <person name="Sun Z."/>
            <person name="Harris H.M."/>
            <person name="McCann A."/>
            <person name="Guo C."/>
            <person name="Argimon S."/>
            <person name="Zhang W."/>
            <person name="Yang X."/>
            <person name="Jeffery I.B."/>
            <person name="Cooney J.C."/>
            <person name="Kagawa T.F."/>
            <person name="Liu W."/>
            <person name="Song Y."/>
            <person name="Salvetti E."/>
            <person name="Wrobel A."/>
            <person name="Rasinkangas P."/>
            <person name="Parkhill J."/>
            <person name="Rea M.C."/>
            <person name="O'Sullivan O."/>
            <person name="Ritari J."/>
            <person name="Douillard F.P."/>
            <person name="Paul Ross R."/>
            <person name="Yang R."/>
            <person name="Briner A.E."/>
            <person name="Felis G.E."/>
            <person name="de Vos W.M."/>
            <person name="Barrangou R."/>
            <person name="Klaenhammer T.R."/>
            <person name="Caufield P.W."/>
            <person name="Cui Y."/>
            <person name="Zhang H."/>
            <person name="O'Toole P.W."/>
        </authorList>
    </citation>
    <scope>NUCLEOTIDE SEQUENCE [LARGE SCALE GENOMIC DNA]</scope>
    <source>
        <strain evidence="2 3">DSM 20452</strain>
    </source>
</reference>
<dbReference type="Proteomes" id="UP000051612">
    <property type="component" value="Unassembled WGS sequence"/>
</dbReference>
<feature type="domain" description="Glycosyltransferase 2-like" evidence="1">
    <location>
        <begin position="7"/>
        <end position="150"/>
    </location>
</feature>
<evidence type="ECO:0000313" key="2">
    <source>
        <dbReference type="EMBL" id="KRM76722.1"/>
    </source>
</evidence>
<evidence type="ECO:0000313" key="3">
    <source>
        <dbReference type="Proteomes" id="UP000051612"/>
    </source>
</evidence>
<dbReference type="GO" id="GO:0016758">
    <property type="term" value="F:hexosyltransferase activity"/>
    <property type="evidence" value="ECO:0007669"/>
    <property type="project" value="UniProtKB-ARBA"/>
</dbReference>
<dbReference type="PATRIC" id="fig|1423772.3.peg.1511"/>
<dbReference type="PANTHER" id="PTHR22916:SF3">
    <property type="entry name" value="UDP-GLCNAC:BETAGAL BETA-1,3-N-ACETYLGLUCOSAMINYLTRANSFERASE-LIKE PROTEIN 1"/>
    <property type="match status" value="1"/>
</dbReference>
<dbReference type="AlphaFoldDB" id="A0A0R2BE93"/>
<dbReference type="CDD" id="cd00761">
    <property type="entry name" value="Glyco_tranf_GTA_type"/>
    <property type="match status" value="1"/>
</dbReference>
<dbReference type="Pfam" id="PF00535">
    <property type="entry name" value="Glycos_transf_2"/>
    <property type="match status" value="1"/>
</dbReference>
<dbReference type="SUPFAM" id="SSF53448">
    <property type="entry name" value="Nucleotide-diphospho-sugar transferases"/>
    <property type="match status" value="1"/>
</dbReference>
<dbReference type="Gene3D" id="3.90.550.10">
    <property type="entry name" value="Spore Coat Polysaccharide Biosynthesis Protein SpsA, Chain A"/>
    <property type="match status" value="1"/>
</dbReference>
<comment type="caution">
    <text evidence="2">The sequence shown here is derived from an EMBL/GenBank/DDBJ whole genome shotgun (WGS) entry which is preliminary data.</text>
</comment>
<dbReference type="EMBL" id="AYYN01000031">
    <property type="protein sequence ID" value="KRM76722.1"/>
    <property type="molecule type" value="Genomic_DNA"/>
</dbReference>
<accession>A0A0R2BE93</accession>
<gene>
    <name evidence="2" type="ORF">FC48_GL001420</name>
</gene>
<proteinExistence type="predicted"/>
<evidence type="ECO:0000259" key="1">
    <source>
        <dbReference type="Pfam" id="PF00535"/>
    </source>
</evidence>
<organism evidence="2 3">
    <name type="scientific">Ligilactobacillus murinus DSM 20452 = NBRC 14221</name>
    <dbReference type="NCBI Taxonomy" id="1423772"/>
    <lineage>
        <taxon>Bacteria</taxon>
        <taxon>Bacillati</taxon>
        <taxon>Bacillota</taxon>
        <taxon>Bacilli</taxon>
        <taxon>Lactobacillales</taxon>
        <taxon>Lactobacillaceae</taxon>
        <taxon>Ligilactobacillus</taxon>
    </lineage>
</organism>
<dbReference type="InterPro" id="IPR001173">
    <property type="entry name" value="Glyco_trans_2-like"/>
</dbReference>
<sequence length="327" mass="38473">MIVSKVSVIIPNYNAERYIELCLESIKKNKSELEIIIIDDGSIDGSRKKLSKLSKEDSRIVVEYQANMNASVARNRGMDLATGQYIIFVDADDILEAGAIDLMVESMEEYQVDLVIGNHILVDKSGKLINKSDDFIEKSYIEKNPMNLVDKVPNPPNKLYKLEIIRRNGISWGNVRIGQDINFYLKYLLFCKNVALLSNVVYSWRILSSSMSHKPSLKILDIVNSFKNIRNYYILMNREKLYVKYIQCIEFEHYNRQMEKQKYFQDRAQRRFIVSYFSYFLKRIMSQGIKKSVNFPNYKKRYFTCKIKLTCKSLYVSKLYSRMMKNR</sequence>
<dbReference type="PANTHER" id="PTHR22916">
    <property type="entry name" value="GLYCOSYLTRANSFERASE"/>
    <property type="match status" value="1"/>
</dbReference>